<comment type="caution">
    <text evidence="11">The sequence shown here is derived from an EMBL/GenBank/DDBJ whole genome shotgun (WGS) entry which is preliminary data.</text>
</comment>
<gene>
    <name evidence="10" type="primary">lysS</name>
    <name evidence="11" type="ORF">A3C94_01150</name>
</gene>
<keyword evidence="8 10" id="KW-0030">Aminoacyl-tRNA synthetase</keyword>
<evidence type="ECO:0000256" key="6">
    <source>
        <dbReference type="ARBA" id="ARBA00022840"/>
    </source>
</evidence>
<dbReference type="GO" id="GO:0000049">
    <property type="term" value="F:tRNA binding"/>
    <property type="evidence" value="ECO:0007669"/>
    <property type="project" value="InterPro"/>
</dbReference>
<dbReference type="Gene3D" id="1.10.10.350">
    <property type="match status" value="1"/>
</dbReference>
<dbReference type="InterPro" id="IPR002904">
    <property type="entry name" value="Lys-tRNA-ligase"/>
</dbReference>
<protein>
    <recommendedName>
        <fullName evidence="10">Lysine--tRNA ligase</fullName>
        <ecNumber evidence="10">6.1.1.6</ecNumber>
    </recommendedName>
    <alternativeName>
        <fullName evidence="10">Lysyl-tRNA synthetase</fullName>
        <shortName evidence="10">LysRS</shortName>
    </alternativeName>
</protein>
<dbReference type="AlphaFoldDB" id="A0A1F6DTW9"/>
<organism evidence="11 12">
    <name type="scientific">Candidatus Kaiserbacteria bacterium RIFCSPHIGHO2_02_FULL_55_17</name>
    <dbReference type="NCBI Taxonomy" id="1798496"/>
    <lineage>
        <taxon>Bacteria</taxon>
        <taxon>Candidatus Kaiseribacteriota</taxon>
    </lineage>
</organism>
<dbReference type="Proteomes" id="UP000177232">
    <property type="component" value="Unassembled WGS sequence"/>
</dbReference>
<evidence type="ECO:0000256" key="10">
    <source>
        <dbReference type="HAMAP-Rule" id="MF_00177"/>
    </source>
</evidence>
<dbReference type="Gene3D" id="3.40.50.620">
    <property type="entry name" value="HUPs"/>
    <property type="match status" value="2"/>
</dbReference>
<keyword evidence="4 10" id="KW-0436">Ligase</keyword>
<dbReference type="PANTHER" id="PTHR37940">
    <property type="entry name" value="LYSINE--TRNA LIGASE"/>
    <property type="match status" value="1"/>
</dbReference>
<evidence type="ECO:0000256" key="8">
    <source>
        <dbReference type="ARBA" id="ARBA00023146"/>
    </source>
</evidence>
<keyword evidence="6 10" id="KW-0067">ATP-binding</keyword>
<evidence type="ECO:0000256" key="1">
    <source>
        <dbReference type="ARBA" id="ARBA00004496"/>
    </source>
</evidence>
<dbReference type="Gene3D" id="1.10.10.770">
    <property type="match status" value="1"/>
</dbReference>
<evidence type="ECO:0000313" key="11">
    <source>
        <dbReference type="EMBL" id="OGG64843.1"/>
    </source>
</evidence>
<proteinExistence type="inferred from homology"/>
<dbReference type="EMBL" id="MFLJ01000009">
    <property type="protein sequence ID" value="OGG64843.1"/>
    <property type="molecule type" value="Genomic_DNA"/>
</dbReference>
<evidence type="ECO:0000256" key="2">
    <source>
        <dbReference type="ARBA" id="ARBA00005594"/>
    </source>
</evidence>
<dbReference type="GO" id="GO:0004824">
    <property type="term" value="F:lysine-tRNA ligase activity"/>
    <property type="evidence" value="ECO:0007669"/>
    <property type="project" value="UniProtKB-UniRule"/>
</dbReference>
<keyword evidence="3 10" id="KW-0963">Cytoplasm</keyword>
<accession>A0A1F6DTW9</accession>
<evidence type="ECO:0000256" key="5">
    <source>
        <dbReference type="ARBA" id="ARBA00022741"/>
    </source>
</evidence>
<dbReference type="Pfam" id="PF01921">
    <property type="entry name" value="tRNA-synt_1f"/>
    <property type="match status" value="1"/>
</dbReference>
<dbReference type="InterPro" id="IPR020751">
    <property type="entry name" value="aa-tRNA-synth_I_codon-bd_sub2"/>
</dbReference>
<feature type="short sequence motif" description="'HIGH' region" evidence="10">
    <location>
        <begin position="31"/>
        <end position="39"/>
    </location>
</feature>
<keyword evidence="7 10" id="KW-0648">Protein biosynthesis</keyword>
<comment type="catalytic activity">
    <reaction evidence="9 10">
        <text>tRNA(Lys) + L-lysine + ATP = L-lysyl-tRNA(Lys) + AMP + diphosphate</text>
        <dbReference type="Rhea" id="RHEA:20792"/>
        <dbReference type="Rhea" id="RHEA-COMP:9696"/>
        <dbReference type="Rhea" id="RHEA-COMP:9697"/>
        <dbReference type="ChEBI" id="CHEBI:30616"/>
        <dbReference type="ChEBI" id="CHEBI:32551"/>
        <dbReference type="ChEBI" id="CHEBI:33019"/>
        <dbReference type="ChEBI" id="CHEBI:78442"/>
        <dbReference type="ChEBI" id="CHEBI:78529"/>
        <dbReference type="ChEBI" id="CHEBI:456215"/>
        <dbReference type="EC" id="6.1.1.6"/>
    </reaction>
</comment>
<keyword evidence="5 10" id="KW-0547">Nucleotide-binding</keyword>
<dbReference type="InterPro" id="IPR008925">
    <property type="entry name" value="aa_tRNA-synth_I_cd-bd_sf"/>
</dbReference>
<comment type="subcellular location">
    <subcellularLocation>
        <location evidence="1 10">Cytoplasm</location>
    </subcellularLocation>
</comment>
<dbReference type="PANTHER" id="PTHR37940:SF1">
    <property type="entry name" value="LYSINE--TRNA LIGASE"/>
    <property type="match status" value="1"/>
</dbReference>
<dbReference type="GO" id="GO:0006430">
    <property type="term" value="P:lysyl-tRNA aminoacylation"/>
    <property type="evidence" value="ECO:0007669"/>
    <property type="project" value="UniProtKB-UniRule"/>
</dbReference>
<evidence type="ECO:0000256" key="3">
    <source>
        <dbReference type="ARBA" id="ARBA00022490"/>
    </source>
</evidence>
<feature type="short sequence motif" description="'KMSKS' region" evidence="10">
    <location>
        <begin position="284"/>
        <end position="288"/>
    </location>
</feature>
<dbReference type="GO" id="GO:0005737">
    <property type="term" value="C:cytoplasm"/>
    <property type="evidence" value="ECO:0007669"/>
    <property type="project" value="UniProtKB-SubCell"/>
</dbReference>
<evidence type="ECO:0000256" key="7">
    <source>
        <dbReference type="ARBA" id="ARBA00022917"/>
    </source>
</evidence>
<sequence length="522" mass="59169">MLWADRIASEIRDTRTPRDGKTFLIRDEKTISGRVHVGSMRGVAIHGLVAEMLAEQGVANEFRFEIGDFDPFDSIPNYLDVGKFREHLGKPLCAVPSPEPGFANYAEYFGTEFIEVHKKAGFSPNYYRATELYRSGKMDSLIKTALERASDVRKILKEVSGSEKDWSWLPVSVVCEKCGKMMTTRAYDFDGETVGYTCDKHPDDAVSCGHAGRTAPWKGTAKLFWKVDWAAKWVAQGVDIEGGGKDHSTKGGSRDVANHIARKVFNYEPPFDIPYEFFLVGGKKMSSSKGRGSSAKDMCDLFPPQVFRLALIGKDIREQIDVDPAGESVPRLYDWYDELGTGVREGKADDYSRLYTLCEPPKNRAGLTAPWQMRFREVAFIVQMPHLELHKEAGKAKGAELTEDEIQRLEERARYAKFWLATYAPEEFKYELQEETPEVELSQVQKKALTVLADYLQTGERTGEELHLRLHELKTEIPIQPKELFHAIYRIFLNRDSGPKAGWFLAGLPRDFVITRLNEAVQ</sequence>
<dbReference type="HAMAP" id="MF_00177">
    <property type="entry name" value="Lys_tRNA_synth_class1"/>
    <property type="match status" value="1"/>
</dbReference>
<dbReference type="EC" id="6.1.1.6" evidence="10"/>
<evidence type="ECO:0000256" key="9">
    <source>
        <dbReference type="ARBA" id="ARBA00048573"/>
    </source>
</evidence>
<dbReference type="GO" id="GO:0005524">
    <property type="term" value="F:ATP binding"/>
    <property type="evidence" value="ECO:0007669"/>
    <property type="project" value="UniProtKB-UniRule"/>
</dbReference>
<comment type="caution">
    <text evidence="10">Lacks conserved residue(s) required for the propagation of feature annotation.</text>
</comment>
<evidence type="ECO:0000313" key="12">
    <source>
        <dbReference type="Proteomes" id="UP000177232"/>
    </source>
</evidence>
<comment type="similarity">
    <text evidence="2 10">Belongs to the class-I aminoacyl-tRNA synthetase family.</text>
</comment>
<dbReference type="InterPro" id="IPR014729">
    <property type="entry name" value="Rossmann-like_a/b/a_fold"/>
</dbReference>
<dbReference type="NCBIfam" id="TIGR00467">
    <property type="entry name" value="lysS_arch"/>
    <property type="match status" value="1"/>
</dbReference>
<dbReference type="SUPFAM" id="SSF52374">
    <property type="entry name" value="Nucleotidylyl transferase"/>
    <property type="match status" value="1"/>
</dbReference>
<dbReference type="STRING" id="1798496.A3C94_01150"/>
<evidence type="ECO:0000256" key="4">
    <source>
        <dbReference type="ARBA" id="ARBA00022598"/>
    </source>
</evidence>
<reference evidence="11 12" key="1">
    <citation type="journal article" date="2016" name="Nat. Commun.">
        <title>Thousands of microbial genomes shed light on interconnected biogeochemical processes in an aquifer system.</title>
        <authorList>
            <person name="Anantharaman K."/>
            <person name="Brown C.T."/>
            <person name="Hug L.A."/>
            <person name="Sharon I."/>
            <person name="Castelle C.J."/>
            <person name="Probst A.J."/>
            <person name="Thomas B.C."/>
            <person name="Singh A."/>
            <person name="Wilkins M.J."/>
            <person name="Karaoz U."/>
            <person name="Brodie E.L."/>
            <person name="Williams K.H."/>
            <person name="Hubbard S.S."/>
            <person name="Banfield J.F."/>
        </authorList>
    </citation>
    <scope>NUCLEOTIDE SEQUENCE [LARGE SCALE GENOMIC DNA]</scope>
</reference>
<dbReference type="SUPFAM" id="SSF48163">
    <property type="entry name" value="An anticodon-binding domain of class I aminoacyl-tRNA synthetases"/>
    <property type="match status" value="1"/>
</dbReference>
<name>A0A1F6DTW9_9BACT</name>